<evidence type="ECO:0000256" key="1">
    <source>
        <dbReference type="SAM" id="MobiDB-lite"/>
    </source>
</evidence>
<reference evidence="3" key="2">
    <citation type="submission" date="2019-02" db="EMBL/GenBank/DDBJ databases">
        <title>Opniocepnalus argus Var Kimnra genome.</title>
        <authorList>
            <person name="Zhou C."/>
            <person name="Xiao S."/>
        </authorList>
    </citation>
    <scope>NUCLEOTIDE SEQUENCE [LARGE SCALE GENOMIC DNA]</scope>
</reference>
<dbReference type="Proteomes" id="UP000503349">
    <property type="component" value="Chromosome 13"/>
</dbReference>
<accession>A0A6G1Q7A1</accession>
<evidence type="ECO:0000313" key="2">
    <source>
        <dbReference type="EMBL" id="KAF3698284.1"/>
    </source>
</evidence>
<organism evidence="2 3">
    <name type="scientific">Channa argus</name>
    <name type="common">Northern snakehead</name>
    <name type="synonym">Ophicephalus argus</name>
    <dbReference type="NCBI Taxonomy" id="215402"/>
    <lineage>
        <taxon>Eukaryota</taxon>
        <taxon>Metazoa</taxon>
        <taxon>Chordata</taxon>
        <taxon>Craniata</taxon>
        <taxon>Vertebrata</taxon>
        <taxon>Euteleostomi</taxon>
        <taxon>Actinopterygii</taxon>
        <taxon>Neopterygii</taxon>
        <taxon>Teleostei</taxon>
        <taxon>Neoteleostei</taxon>
        <taxon>Acanthomorphata</taxon>
        <taxon>Anabantaria</taxon>
        <taxon>Anabantiformes</taxon>
        <taxon>Channoidei</taxon>
        <taxon>Channidae</taxon>
        <taxon>Channa</taxon>
    </lineage>
</organism>
<proteinExistence type="predicted"/>
<evidence type="ECO:0000313" key="3">
    <source>
        <dbReference type="Proteomes" id="UP000503349"/>
    </source>
</evidence>
<sequence length="53" mass="6028">MEKGHETKMDSLALMSDSKSDRKTDHHTEPTAQWGCSTSQGHDRRESKEDKVP</sequence>
<protein>
    <submittedName>
        <fullName evidence="2">Uncharacterized protein</fullName>
    </submittedName>
</protein>
<dbReference type="AlphaFoldDB" id="A0A6G1Q7A1"/>
<dbReference type="EMBL" id="CM015724">
    <property type="protein sequence ID" value="KAF3698284.1"/>
    <property type="molecule type" value="Genomic_DNA"/>
</dbReference>
<keyword evidence="3" id="KW-1185">Reference proteome</keyword>
<gene>
    <name evidence="2" type="ORF">EXN66_Car013965</name>
</gene>
<feature type="region of interest" description="Disordered" evidence="1">
    <location>
        <begin position="1"/>
        <end position="53"/>
    </location>
</feature>
<feature type="compositionally biased region" description="Polar residues" evidence="1">
    <location>
        <begin position="30"/>
        <end position="40"/>
    </location>
</feature>
<feature type="compositionally biased region" description="Basic and acidic residues" evidence="1">
    <location>
        <begin position="18"/>
        <end position="29"/>
    </location>
</feature>
<feature type="compositionally biased region" description="Basic and acidic residues" evidence="1">
    <location>
        <begin position="41"/>
        <end position="53"/>
    </location>
</feature>
<name>A0A6G1Q7A1_CHAAH</name>
<reference evidence="2 3" key="1">
    <citation type="submission" date="2019-02" db="EMBL/GenBank/DDBJ databases">
        <title>Opniocepnalus argus genome.</title>
        <authorList>
            <person name="Zhou C."/>
            <person name="Xiao S."/>
        </authorList>
    </citation>
    <scope>NUCLEOTIDE SEQUENCE [LARGE SCALE GENOMIC DNA]</scope>
    <source>
        <strain evidence="2">OARG1902GOOAL</strain>
        <tissue evidence="2">Muscle</tissue>
    </source>
</reference>